<proteinExistence type="predicted"/>
<accession>A0A7L7L3Q1</accession>
<keyword evidence="1" id="KW-0732">Signal</keyword>
<dbReference type="Proteomes" id="UP000514509">
    <property type="component" value="Chromosome"/>
</dbReference>
<protein>
    <submittedName>
        <fullName evidence="2">DUF4835 family protein</fullName>
    </submittedName>
</protein>
<name>A0A7L7L3Q1_9BACT</name>
<dbReference type="Pfam" id="PF16119">
    <property type="entry name" value="DUF4835"/>
    <property type="match status" value="1"/>
</dbReference>
<dbReference type="InterPro" id="IPR032274">
    <property type="entry name" value="DUF4835"/>
</dbReference>
<dbReference type="RefSeq" id="WP_182414599.1">
    <property type="nucleotide sequence ID" value="NZ_CP055153.1"/>
</dbReference>
<evidence type="ECO:0000313" key="2">
    <source>
        <dbReference type="EMBL" id="QMU27404.1"/>
    </source>
</evidence>
<dbReference type="AlphaFoldDB" id="A0A7L7L3Q1"/>
<feature type="chain" id="PRO_5029556191" evidence="1">
    <location>
        <begin position="22"/>
        <end position="302"/>
    </location>
</feature>
<gene>
    <name evidence="2" type="ORF">HUW48_04840</name>
</gene>
<dbReference type="KEGG" id="add:HUW48_04840"/>
<sequence>MLKYVFTLVISFFLAYSSVTAQELQCEVIINDDQVTVTDKRVFRDMQRDIFNFINNQRWTSTAYKQEERIQARMLITITSVPTIGNYTATVQVLSARPVYGTGYETTVLSFFDKDWAFEYNDAQPLQFSENSYTSQLASLLTFYSYLIIGLDNDSFSRLGGSAMYDRATNVLNNVAAQNLNAPGWKAFEDTRNRYWLLTNLQDPQIEPFRTAVYNYFRQGMDIFISKPADARTNILKAIRSIQQVAQRRPGTAIIRSFFDAKSDEIVSVFKGGAPADKQTVYSILSELDPTNITKYQVLLQR</sequence>
<keyword evidence="3" id="KW-1185">Reference proteome</keyword>
<evidence type="ECO:0000256" key="1">
    <source>
        <dbReference type="SAM" id="SignalP"/>
    </source>
</evidence>
<dbReference type="EMBL" id="CP055153">
    <property type="protein sequence ID" value="QMU27404.1"/>
    <property type="molecule type" value="Genomic_DNA"/>
</dbReference>
<reference evidence="2 3" key="1">
    <citation type="submission" date="2020-08" db="EMBL/GenBank/DDBJ databases">
        <title>Adhaeribacter dokdonensis sp. nov., isolated from the rhizosphere of Elymus tsukushiensis, a plant native to the Dokdo Islands, Republic of Korea.</title>
        <authorList>
            <person name="Ghim S.Y."/>
        </authorList>
    </citation>
    <scope>NUCLEOTIDE SEQUENCE [LARGE SCALE GENOMIC DNA]</scope>
    <source>
        <strain evidence="2 3">KUDC8001</strain>
    </source>
</reference>
<organism evidence="2 3">
    <name type="scientific">Adhaeribacter radiodurans</name>
    <dbReference type="NCBI Taxonomy" id="2745197"/>
    <lineage>
        <taxon>Bacteria</taxon>
        <taxon>Pseudomonadati</taxon>
        <taxon>Bacteroidota</taxon>
        <taxon>Cytophagia</taxon>
        <taxon>Cytophagales</taxon>
        <taxon>Hymenobacteraceae</taxon>
        <taxon>Adhaeribacter</taxon>
    </lineage>
</organism>
<feature type="signal peptide" evidence="1">
    <location>
        <begin position="1"/>
        <end position="21"/>
    </location>
</feature>
<evidence type="ECO:0000313" key="3">
    <source>
        <dbReference type="Proteomes" id="UP000514509"/>
    </source>
</evidence>